<feature type="active site" evidence="1">
    <location>
        <position position="190"/>
    </location>
</feature>
<keyword evidence="2" id="KW-0547">Nucleotide-binding</keyword>
<sequence>MSIPPFIAEGRLEVDAGTSTAMDLAIREITLLDGAHGQVLGALKGLLLRTESIASSKIEEVEAGIDDYARALHGSRANDSAVAMVAATRALDLLVDSVGTGAPLRREAITDAHRALMRNDPTEARCAGRIRDVQNWIGGSDWSPRNALFVPPPPDMVDVLMDDLMAFIQRDDLPALFQAAVAHAQFESIHPFTDGNGRIGRALINTVFRRRGVTRAVVVPLASALVADRERYFGLLEEYRRGEVQPLVLAFTHGARTAAAESRVTAERLVTLPGEWREMTGPVRTGSAAARLLELLPLRPVLAAEDACAAVGGARSSVFAALDRLHRQGVLRPLTDRRRDQVWGAAAVLDELQDLGARIEQASR</sequence>
<dbReference type="PANTHER" id="PTHR13504:SF38">
    <property type="entry name" value="FIDO DOMAIN-CONTAINING PROTEIN"/>
    <property type="match status" value="1"/>
</dbReference>
<gene>
    <name evidence="4" type="ORF">JL107_09395</name>
</gene>
<evidence type="ECO:0000256" key="2">
    <source>
        <dbReference type="PIRSR" id="PIRSR640198-2"/>
    </source>
</evidence>
<accession>A0A939C330</accession>
<evidence type="ECO:0000313" key="5">
    <source>
        <dbReference type="Proteomes" id="UP000663801"/>
    </source>
</evidence>
<reference evidence="4" key="1">
    <citation type="submission" date="2021-01" db="EMBL/GenBank/DDBJ databases">
        <title>KCTC 19127 draft genome.</title>
        <authorList>
            <person name="An D."/>
        </authorList>
    </citation>
    <scope>NUCLEOTIDE SEQUENCE</scope>
    <source>
        <strain evidence="4">KCTC 19127</strain>
    </source>
</reference>
<dbReference type="EMBL" id="JAERWL010000008">
    <property type="protein sequence ID" value="MBM9476656.1"/>
    <property type="molecule type" value="Genomic_DNA"/>
</dbReference>
<feature type="domain" description="Fido" evidence="3">
    <location>
        <begin position="104"/>
        <end position="253"/>
    </location>
</feature>
<dbReference type="PANTHER" id="PTHR13504">
    <property type="entry name" value="FIDO DOMAIN-CONTAINING PROTEIN DDB_G0283145"/>
    <property type="match status" value="1"/>
</dbReference>
<comment type="caution">
    <text evidence="4">The sequence shown here is derived from an EMBL/GenBank/DDBJ whole genome shotgun (WGS) entry which is preliminary data.</text>
</comment>
<dbReference type="SUPFAM" id="SSF140931">
    <property type="entry name" value="Fic-like"/>
    <property type="match status" value="1"/>
</dbReference>
<keyword evidence="2" id="KW-0067">ATP-binding</keyword>
<evidence type="ECO:0000259" key="3">
    <source>
        <dbReference type="PROSITE" id="PS51459"/>
    </source>
</evidence>
<dbReference type="Gene3D" id="1.10.3290.10">
    <property type="entry name" value="Fido-like domain"/>
    <property type="match status" value="1"/>
</dbReference>
<dbReference type="GO" id="GO:0005524">
    <property type="term" value="F:ATP binding"/>
    <property type="evidence" value="ECO:0007669"/>
    <property type="project" value="UniProtKB-KW"/>
</dbReference>
<evidence type="ECO:0000256" key="1">
    <source>
        <dbReference type="PIRSR" id="PIRSR640198-1"/>
    </source>
</evidence>
<organism evidence="4 5">
    <name type="scientific">Nakamurella flavida</name>
    <dbReference type="NCBI Taxonomy" id="363630"/>
    <lineage>
        <taxon>Bacteria</taxon>
        <taxon>Bacillati</taxon>
        <taxon>Actinomycetota</taxon>
        <taxon>Actinomycetes</taxon>
        <taxon>Nakamurellales</taxon>
        <taxon>Nakamurellaceae</taxon>
        <taxon>Nakamurella</taxon>
    </lineage>
</organism>
<name>A0A939C330_9ACTN</name>
<protein>
    <submittedName>
        <fullName evidence="4">Fic family protein</fullName>
    </submittedName>
</protein>
<dbReference type="PROSITE" id="PS51459">
    <property type="entry name" value="FIDO"/>
    <property type="match status" value="1"/>
</dbReference>
<dbReference type="Pfam" id="PF02661">
    <property type="entry name" value="Fic"/>
    <property type="match status" value="1"/>
</dbReference>
<dbReference type="RefSeq" id="WP_344470342.1">
    <property type="nucleotide sequence ID" value="NZ_BAAAPV010000004.1"/>
</dbReference>
<dbReference type="InterPro" id="IPR036597">
    <property type="entry name" value="Fido-like_dom_sf"/>
</dbReference>
<dbReference type="InterPro" id="IPR003812">
    <property type="entry name" value="Fido"/>
</dbReference>
<dbReference type="InterPro" id="IPR040198">
    <property type="entry name" value="Fido_containing"/>
</dbReference>
<feature type="binding site" evidence="2">
    <location>
        <begin position="194"/>
        <end position="201"/>
    </location>
    <ligand>
        <name>ATP</name>
        <dbReference type="ChEBI" id="CHEBI:30616"/>
    </ligand>
</feature>
<dbReference type="Proteomes" id="UP000663801">
    <property type="component" value="Unassembled WGS sequence"/>
</dbReference>
<evidence type="ECO:0000313" key="4">
    <source>
        <dbReference type="EMBL" id="MBM9476656.1"/>
    </source>
</evidence>
<dbReference type="AlphaFoldDB" id="A0A939C330"/>
<proteinExistence type="predicted"/>
<keyword evidence="5" id="KW-1185">Reference proteome</keyword>